<feature type="region of interest" description="Disordered" evidence="14">
    <location>
        <begin position="116"/>
        <end position="178"/>
    </location>
</feature>
<dbReference type="Proteomes" id="UP001591681">
    <property type="component" value="Unassembled WGS sequence"/>
</dbReference>
<dbReference type="PANTHER" id="PTHR11949">
    <property type="entry name" value="INTERFERON REGULATORY FACTOR"/>
    <property type="match status" value="1"/>
</dbReference>
<evidence type="ECO:0000256" key="9">
    <source>
        <dbReference type="ARBA" id="ARBA00023163"/>
    </source>
</evidence>
<keyword evidence="8 11" id="KW-0010">Activator</keyword>
<dbReference type="PANTHER" id="PTHR11949:SF3">
    <property type="entry name" value="INTERFERON REGULATORY FACTOR 1"/>
    <property type="match status" value="1"/>
</dbReference>
<dbReference type="PROSITE" id="PS00601">
    <property type="entry name" value="IRF_1"/>
    <property type="match status" value="1"/>
</dbReference>
<comment type="similarity">
    <text evidence="11">Belongs to the IRF family.</text>
</comment>
<dbReference type="CDD" id="cd00103">
    <property type="entry name" value="IRF"/>
    <property type="match status" value="1"/>
</dbReference>
<dbReference type="FunFam" id="1.10.10.10:FF:000065">
    <property type="entry name" value="Interferon regulatory factor"/>
    <property type="match status" value="1"/>
</dbReference>
<evidence type="ECO:0000313" key="17">
    <source>
        <dbReference type="Proteomes" id="UP001591681"/>
    </source>
</evidence>
<organism evidence="16 17">
    <name type="scientific">Coilia grayii</name>
    <name type="common">Gray's grenadier anchovy</name>
    <dbReference type="NCBI Taxonomy" id="363190"/>
    <lineage>
        <taxon>Eukaryota</taxon>
        <taxon>Metazoa</taxon>
        <taxon>Chordata</taxon>
        <taxon>Craniata</taxon>
        <taxon>Vertebrata</taxon>
        <taxon>Euteleostomi</taxon>
        <taxon>Actinopterygii</taxon>
        <taxon>Neopterygii</taxon>
        <taxon>Teleostei</taxon>
        <taxon>Clupei</taxon>
        <taxon>Clupeiformes</taxon>
        <taxon>Clupeoidei</taxon>
        <taxon>Engraulidae</taxon>
        <taxon>Coilinae</taxon>
        <taxon>Coilia</taxon>
    </lineage>
</organism>
<gene>
    <name evidence="16" type="ORF">ACEWY4_009855</name>
</gene>
<dbReference type="InterPro" id="IPR019817">
    <property type="entry name" value="Interferon_reg_fac_CS"/>
</dbReference>
<keyword evidence="7 11" id="KW-0238">DNA-binding</keyword>
<evidence type="ECO:0000259" key="15">
    <source>
        <dbReference type="PROSITE" id="PS51507"/>
    </source>
</evidence>
<feature type="compositionally biased region" description="Basic and acidic residues" evidence="14">
    <location>
        <begin position="116"/>
        <end position="153"/>
    </location>
</feature>
<keyword evidence="17" id="KW-1185">Reference proteome</keyword>
<dbReference type="InterPro" id="IPR036390">
    <property type="entry name" value="WH_DNA-bd_sf"/>
</dbReference>
<keyword evidence="5" id="KW-0832">Ubl conjugation</keyword>
<feature type="modified residue" description="N6-acetyllysine" evidence="12">
    <location>
        <position position="75"/>
    </location>
</feature>
<feature type="modified residue" description="N6-acetyllysine" evidence="12">
    <location>
        <position position="78"/>
    </location>
</feature>
<dbReference type="PROSITE" id="PS51507">
    <property type="entry name" value="IRF_2"/>
    <property type="match status" value="1"/>
</dbReference>
<evidence type="ECO:0000256" key="6">
    <source>
        <dbReference type="ARBA" id="ARBA00023015"/>
    </source>
</evidence>
<accession>A0ABD1K7Q7</accession>
<evidence type="ECO:0000256" key="5">
    <source>
        <dbReference type="ARBA" id="ARBA00022843"/>
    </source>
</evidence>
<proteinExistence type="inferred from homology"/>
<dbReference type="GO" id="GO:0003677">
    <property type="term" value="F:DNA binding"/>
    <property type="evidence" value="ECO:0007669"/>
    <property type="project" value="UniProtKB-KW"/>
</dbReference>
<dbReference type="InterPro" id="IPR001346">
    <property type="entry name" value="Interferon_reg_fact_DNA-bd_dom"/>
</dbReference>
<feature type="domain" description="IRF tryptophan pentad repeat" evidence="15">
    <location>
        <begin position="5"/>
        <end position="113"/>
    </location>
</feature>
<dbReference type="EMBL" id="JBHFQA010000008">
    <property type="protein sequence ID" value="KAL2095136.1"/>
    <property type="molecule type" value="Genomic_DNA"/>
</dbReference>
<keyword evidence="4" id="KW-1017">Isopeptide bond</keyword>
<evidence type="ECO:0000256" key="11">
    <source>
        <dbReference type="PIRNR" id="PIRNR038196"/>
    </source>
</evidence>
<protein>
    <recommendedName>
        <fullName evidence="11">Interferon regulatory factor</fullName>
    </recommendedName>
</protein>
<keyword evidence="10 11" id="KW-0539">Nucleus</keyword>
<dbReference type="InterPro" id="IPR017431">
    <property type="entry name" value="IRF1/IRF2"/>
</dbReference>
<dbReference type="InterPro" id="IPR036388">
    <property type="entry name" value="WH-like_DNA-bd_sf"/>
</dbReference>
<evidence type="ECO:0000313" key="16">
    <source>
        <dbReference type="EMBL" id="KAL2095136.1"/>
    </source>
</evidence>
<name>A0ABD1K7Q7_9TELE</name>
<evidence type="ECO:0000256" key="7">
    <source>
        <dbReference type="ARBA" id="ARBA00023125"/>
    </source>
</evidence>
<dbReference type="GO" id="GO:0005634">
    <property type="term" value="C:nucleus"/>
    <property type="evidence" value="ECO:0007669"/>
    <property type="project" value="UniProtKB-SubCell"/>
</dbReference>
<feature type="cross-link" description="Glycyl lysine isopeptide (Lys-Gly) (interchain with G-Cter in SUMO2)" evidence="13">
    <location>
        <position position="248"/>
    </location>
</feature>
<dbReference type="PIRSF" id="PIRSF038196">
    <property type="entry name" value="IFN_RF1/2"/>
    <property type="match status" value="1"/>
</dbReference>
<dbReference type="GO" id="GO:0005737">
    <property type="term" value="C:cytoplasm"/>
    <property type="evidence" value="ECO:0007669"/>
    <property type="project" value="UniProtKB-SubCell"/>
</dbReference>
<evidence type="ECO:0000256" key="4">
    <source>
        <dbReference type="ARBA" id="ARBA00022499"/>
    </source>
</evidence>
<dbReference type="AlphaFoldDB" id="A0ABD1K7Q7"/>
<dbReference type="Pfam" id="PF00605">
    <property type="entry name" value="IRF"/>
    <property type="match status" value="1"/>
</dbReference>
<evidence type="ECO:0000256" key="12">
    <source>
        <dbReference type="PIRSR" id="PIRSR038196-1"/>
    </source>
</evidence>
<dbReference type="SUPFAM" id="SSF46785">
    <property type="entry name" value="Winged helix' DNA-binding domain"/>
    <property type="match status" value="1"/>
</dbReference>
<sequence>MPVARMRMRPWLENQIDSNNIDGLMWIDKEKMLFSIPWKHAARHGWQMDKDACLFKKWAIHTGKFTPGVTEPDPKTWKANFRCAMNSLPDIEEVKDQSVNKGCSAVRVYRMLPEVAKRKGDKRSRSGEGKRRAKDSTKVKREDRDVCAAHPTKDSSSYTSFEEDSRTQEDTVDSTDDIDLPCAPYMEDGTVPEYSTSVEIGPDSTNSWAMSFQVSPEHSPAYEEDLTNITQQLEREHAQWYASDIDGKGFLSNEVGTTSESYHSPQSQWSDTSDEVELQLVTELMSEWSHQELTSWSSHGFSTLSQPIC</sequence>
<evidence type="ECO:0000256" key="3">
    <source>
        <dbReference type="ARBA" id="ARBA00022490"/>
    </source>
</evidence>
<evidence type="ECO:0000256" key="8">
    <source>
        <dbReference type="ARBA" id="ARBA00023159"/>
    </source>
</evidence>
<comment type="subcellular location">
    <subcellularLocation>
        <location evidence="2">Cytoplasm</location>
    </subcellularLocation>
    <subcellularLocation>
        <location evidence="1 11">Nucleus</location>
    </subcellularLocation>
</comment>
<dbReference type="Gene3D" id="1.10.10.10">
    <property type="entry name" value="Winged helix-like DNA-binding domain superfamily/Winged helix DNA-binding domain"/>
    <property type="match status" value="1"/>
</dbReference>
<keyword evidence="9 11" id="KW-0804">Transcription</keyword>
<reference evidence="16 17" key="1">
    <citation type="submission" date="2024-09" db="EMBL/GenBank/DDBJ databases">
        <title>A chromosome-level genome assembly of Gray's grenadier anchovy, Coilia grayii.</title>
        <authorList>
            <person name="Fu Z."/>
        </authorList>
    </citation>
    <scope>NUCLEOTIDE SEQUENCE [LARGE SCALE GENOMIC DNA]</scope>
    <source>
        <strain evidence="16">G4</strain>
        <tissue evidence="16">Muscle</tissue>
    </source>
</reference>
<comment type="caution">
    <text evidence="16">The sequence shown here is derived from an EMBL/GenBank/DDBJ whole genome shotgun (WGS) entry which is preliminary data.</text>
</comment>
<evidence type="ECO:0000256" key="2">
    <source>
        <dbReference type="ARBA" id="ARBA00004496"/>
    </source>
</evidence>
<evidence type="ECO:0000256" key="1">
    <source>
        <dbReference type="ARBA" id="ARBA00004123"/>
    </source>
</evidence>
<keyword evidence="3" id="KW-0963">Cytoplasm</keyword>
<evidence type="ECO:0000256" key="14">
    <source>
        <dbReference type="SAM" id="MobiDB-lite"/>
    </source>
</evidence>
<evidence type="ECO:0000256" key="10">
    <source>
        <dbReference type="ARBA" id="ARBA00023242"/>
    </source>
</evidence>
<dbReference type="SMART" id="SM00348">
    <property type="entry name" value="IRF"/>
    <property type="match status" value="1"/>
</dbReference>
<keyword evidence="6 11" id="KW-0805">Transcription regulation</keyword>
<evidence type="ECO:0000256" key="13">
    <source>
        <dbReference type="PIRSR" id="PIRSR038196-2"/>
    </source>
</evidence>
<dbReference type="GO" id="GO:0006357">
    <property type="term" value="P:regulation of transcription by RNA polymerase II"/>
    <property type="evidence" value="ECO:0007669"/>
    <property type="project" value="UniProtKB-ARBA"/>
</dbReference>
<dbReference type="PRINTS" id="PR00267">
    <property type="entry name" value="INTFRNREGFCT"/>
</dbReference>